<sequence>MSALDPRLEHDRVVLEDDEERWTVRAAHAKIAARLRHAFRDYLETYGHPDSDFAAAESVYGELISTCVLHAPGAIRVEFRWADATLTVTDTSDRLRMWPFSADDSRAESTHHAFAIVRGLCDHVRVTRDPDGGTRASVVLPVTRRETRR</sequence>
<organism evidence="1 2">
    <name type="scientific">Vulcanimicrobium alpinum</name>
    <dbReference type="NCBI Taxonomy" id="3016050"/>
    <lineage>
        <taxon>Bacteria</taxon>
        <taxon>Bacillati</taxon>
        <taxon>Vulcanimicrobiota</taxon>
        <taxon>Vulcanimicrobiia</taxon>
        <taxon>Vulcanimicrobiales</taxon>
        <taxon>Vulcanimicrobiaceae</taxon>
        <taxon>Vulcanimicrobium</taxon>
    </lineage>
</organism>
<dbReference type="InterPro" id="IPR050267">
    <property type="entry name" value="Anti-sigma-factor_SerPK"/>
</dbReference>
<dbReference type="RefSeq" id="WP_317994976.1">
    <property type="nucleotide sequence ID" value="NZ_AP025523.1"/>
</dbReference>
<dbReference type="InterPro" id="IPR036890">
    <property type="entry name" value="HATPase_C_sf"/>
</dbReference>
<dbReference type="PANTHER" id="PTHR35526:SF3">
    <property type="entry name" value="ANTI-SIGMA-F FACTOR RSBW"/>
    <property type="match status" value="1"/>
</dbReference>
<dbReference type="PANTHER" id="PTHR35526">
    <property type="entry name" value="ANTI-SIGMA-F FACTOR RSBW-RELATED"/>
    <property type="match status" value="1"/>
</dbReference>
<dbReference type="EMBL" id="AP025523">
    <property type="protein sequence ID" value="BDE07381.1"/>
    <property type="molecule type" value="Genomic_DNA"/>
</dbReference>
<protein>
    <recommendedName>
        <fullName evidence="3">Histidine kinase/HSP90-like ATPase domain-containing protein</fullName>
    </recommendedName>
</protein>
<accession>A0AAN1XXU4</accession>
<proteinExistence type="predicted"/>
<evidence type="ECO:0000313" key="1">
    <source>
        <dbReference type="EMBL" id="BDE07381.1"/>
    </source>
</evidence>
<keyword evidence="2" id="KW-1185">Reference proteome</keyword>
<dbReference type="Proteomes" id="UP001317532">
    <property type="component" value="Chromosome"/>
</dbReference>
<dbReference type="Gene3D" id="3.30.565.10">
    <property type="entry name" value="Histidine kinase-like ATPase, C-terminal domain"/>
    <property type="match status" value="1"/>
</dbReference>
<dbReference type="SUPFAM" id="SSF55874">
    <property type="entry name" value="ATPase domain of HSP90 chaperone/DNA topoisomerase II/histidine kinase"/>
    <property type="match status" value="1"/>
</dbReference>
<gene>
    <name evidence="1" type="ORF">WPS_26570</name>
</gene>
<evidence type="ECO:0000313" key="2">
    <source>
        <dbReference type="Proteomes" id="UP001317532"/>
    </source>
</evidence>
<evidence type="ECO:0008006" key="3">
    <source>
        <dbReference type="Google" id="ProtNLM"/>
    </source>
</evidence>
<dbReference type="KEGG" id="vab:WPS_26570"/>
<reference evidence="1 2" key="1">
    <citation type="journal article" date="2022" name="ISME Commun">
        <title>Vulcanimicrobium alpinus gen. nov. sp. nov., the first cultivated representative of the candidate phylum 'Eremiobacterota', is a metabolically versatile aerobic anoxygenic phototroph.</title>
        <authorList>
            <person name="Yabe S."/>
            <person name="Muto K."/>
            <person name="Abe K."/>
            <person name="Yokota A."/>
            <person name="Staudigel H."/>
            <person name="Tebo B.M."/>
        </authorList>
    </citation>
    <scope>NUCLEOTIDE SEQUENCE [LARGE SCALE GENOMIC DNA]</scope>
    <source>
        <strain evidence="1 2">WC8-2</strain>
    </source>
</reference>
<name>A0AAN1XXU4_UNVUL</name>
<dbReference type="AlphaFoldDB" id="A0AAN1XXU4"/>